<proteinExistence type="predicted"/>
<feature type="transmembrane region" description="Helical" evidence="2">
    <location>
        <begin position="116"/>
        <end position="138"/>
    </location>
</feature>
<evidence type="ECO:0000313" key="3">
    <source>
        <dbReference type="EMBL" id="VAW04962.1"/>
    </source>
</evidence>
<feature type="region of interest" description="Disordered" evidence="1">
    <location>
        <begin position="1"/>
        <end position="32"/>
    </location>
</feature>
<dbReference type="PANTHER" id="PTHR20992">
    <property type="entry name" value="AT15442P-RELATED"/>
    <property type="match status" value="1"/>
</dbReference>
<feature type="transmembrane region" description="Helical" evidence="2">
    <location>
        <begin position="283"/>
        <end position="303"/>
    </location>
</feature>
<accession>A0A3B0SRS3</accession>
<dbReference type="AlphaFoldDB" id="A0A3B0SRS3"/>
<evidence type="ECO:0008006" key="4">
    <source>
        <dbReference type="Google" id="ProtNLM"/>
    </source>
</evidence>
<feature type="transmembrane region" description="Helical" evidence="2">
    <location>
        <begin position="214"/>
        <end position="237"/>
    </location>
</feature>
<feature type="transmembrane region" description="Helical" evidence="2">
    <location>
        <begin position="189"/>
        <end position="207"/>
    </location>
</feature>
<dbReference type="Pfam" id="PF04087">
    <property type="entry name" value="DUF389"/>
    <property type="match status" value="1"/>
</dbReference>
<keyword evidence="2" id="KW-1133">Transmembrane helix</keyword>
<dbReference type="PANTHER" id="PTHR20992:SF9">
    <property type="entry name" value="AT15442P-RELATED"/>
    <property type="match status" value="1"/>
</dbReference>
<evidence type="ECO:0000256" key="1">
    <source>
        <dbReference type="SAM" id="MobiDB-lite"/>
    </source>
</evidence>
<reference evidence="3" key="1">
    <citation type="submission" date="2018-06" db="EMBL/GenBank/DDBJ databases">
        <authorList>
            <person name="Zhirakovskaya E."/>
        </authorList>
    </citation>
    <scope>NUCLEOTIDE SEQUENCE</scope>
</reference>
<name>A0A3B0SRS3_9ZZZZ</name>
<feature type="transmembrane region" description="Helical" evidence="2">
    <location>
        <begin position="243"/>
        <end position="271"/>
    </location>
</feature>
<protein>
    <recommendedName>
        <fullName evidence="4">Integral membrane protein</fullName>
    </recommendedName>
</protein>
<keyword evidence="2" id="KW-0812">Transmembrane</keyword>
<gene>
    <name evidence="3" type="ORF">MNBD_ACTINO01-116</name>
</gene>
<feature type="transmembrane region" description="Helical" evidence="2">
    <location>
        <begin position="90"/>
        <end position="110"/>
    </location>
</feature>
<dbReference type="InterPro" id="IPR005240">
    <property type="entry name" value="DUF389"/>
</dbReference>
<keyword evidence="2" id="KW-0472">Membrane</keyword>
<dbReference type="EMBL" id="UOEI01000413">
    <property type="protein sequence ID" value="VAW04962.1"/>
    <property type="molecule type" value="Genomic_DNA"/>
</dbReference>
<evidence type="ECO:0000256" key="2">
    <source>
        <dbReference type="SAM" id="Phobius"/>
    </source>
</evidence>
<organism evidence="3">
    <name type="scientific">hydrothermal vent metagenome</name>
    <dbReference type="NCBI Taxonomy" id="652676"/>
    <lineage>
        <taxon>unclassified sequences</taxon>
        <taxon>metagenomes</taxon>
        <taxon>ecological metagenomes</taxon>
    </lineage>
</organism>
<feature type="transmembrane region" description="Helical" evidence="2">
    <location>
        <begin position="150"/>
        <end position="169"/>
    </location>
</feature>
<sequence>MGMTDPTGVPSKENSPDHSYRAGGLDAPETGPVAGNSSIEWWRGTGVRALVRLGWQETKRLWNGRAPLHDIERRSVISRLFPQGVSRRQFFTRFASLMMLSTAIATFGILADSTAVVIGAMLVAPLMLPVLGGAAAIIMGWPRRIVSRALLITVGATLAVLLAAVISFVVPGHTDPLPAELMARTSPNLLDLGIALAAGAAGAYGQVKRHAADALTGVAVAVALVPPLAVVGITLQLTEWQLALGALLLFLANVVGIVIAAAATFLAAGFVPGRNPLRGHPQIVRGVSWAAIAAIIVVLPMQFGRGNVLPLSDPTDEVTVFVEEYVAERESSSEVVNVAVEVDGGVTEVDVVIASSFAPPSVNALAQRLAEYLSSPVEVRLLIVASETKRATVTP</sequence>